<evidence type="ECO:0000256" key="2">
    <source>
        <dbReference type="ARBA" id="ARBA00022679"/>
    </source>
</evidence>
<keyword evidence="1" id="KW-0723">Serine/threonine-protein kinase</keyword>
<name>A0A7D9KGI8_PARCT</name>
<dbReference type="InterPro" id="IPR011009">
    <property type="entry name" value="Kinase-like_dom_sf"/>
</dbReference>
<evidence type="ECO:0000313" key="7">
    <source>
        <dbReference type="Proteomes" id="UP001152795"/>
    </source>
</evidence>
<protein>
    <submittedName>
        <fullName evidence="6">cGMP-dependent kinase 1-like isoform X2</fullName>
    </submittedName>
</protein>
<dbReference type="GO" id="GO:0005524">
    <property type="term" value="F:ATP binding"/>
    <property type="evidence" value="ECO:0007669"/>
    <property type="project" value="UniProtKB-KW"/>
</dbReference>
<dbReference type="Pfam" id="PF00069">
    <property type="entry name" value="Pkinase"/>
    <property type="match status" value="1"/>
</dbReference>
<dbReference type="PANTHER" id="PTHR24353">
    <property type="entry name" value="CYCLIC NUCLEOTIDE-DEPENDENT PROTEIN KINASE"/>
    <property type="match status" value="1"/>
</dbReference>
<dbReference type="SUPFAM" id="SSF56112">
    <property type="entry name" value="Protein kinase-like (PK-like)"/>
    <property type="match status" value="1"/>
</dbReference>
<keyword evidence="7" id="KW-1185">Reference proteome</keyword>
<dbReference type="PROSITE" id="PS00108">
    <property type="entry name" value="PROTEIN_KINASE_ST"/>
    <property type="match status" value="1"/>
</dbReference>
<gene>
    <name evidence="6" type="ORF">PACLA_8A025045</name>
</gene>
<evidence type="ECO:0000256" key="4">
    <source>
        <dbReference type="ARBA" id="ARBA00022777"/>
    </source>
</evidence>
<proteinExistence type="predicted"/>
<accession>A0A7D9KGI8</accession>
<dbReference type="SMART" id="SM00220">
    <property type="entry name" value="S_TKc"/>
    <property type="match status" value="1"/>
</dbReference>
<dbReference type="OrthoDB" id="63267at2759"/>
<dbReference type="EMBL" id="CACRXK020037042">
    <property type="protein sequence ID" value="CAB4044963.1"/>
    <property type="molecule type" value="Genomic_DNA"/>
</dbReference>
<evidence type="ECO:0000256" key="3">
    <source>
        <dbReference type="ARBA" id="ARBA00022741"/>
    </source>
</evidence>
<evidence type="ECO:0000256" key="5">
    <source>
        <dbReference type="ARBA" id="ARBA00022840"/>
    </source>
</evidence>
<evidence type="ECO:0000313" key="6">
    <source>
        <dbReference type="EMBL" id="CAB4044963.1"/>
    </source>
</evidence>
<keyword evidence="3" id="KW-0547">Nucleotide-binding</keyword>
<dbReference type="InterPro" id="IPR008271">
    <property type="entry name" value="Ser/Thr_kinase_AS"/>
</dbReference>
<organism evidence="6 7">
    <name type="scientific">Paramuricea clavata</name>
    <name type="common">Red gorgonian</name>
    <name type="synonym">Violescent sea-whip</name>
    <dbReference type="NCBI Taxonomy" id="317549"/>
    <lineage>
        <taxon>Eukaryota</taxon>
        <taxon>Metazoa</taxon>
        <taxon>Cnidaria</taxon>
        <taxon>Anthozoa</taxon>
        <taxon>Octocorallia</taxon>
        <taxon>Malacalcyonacea</taxon>
        <taxon>Plexauridae</taxon>
        <taxon>Paramuricea</taxon>
    </lineage>
</organism>
<dbReference type="InterPro" id="IPR000719">
    <property type="entry name" value="Prot_kinase_dom"/>
</dbReference>
<dbReference type="PROSITE" id="PS50011">
    <property type="entry name" value="PROTEIN_KINASE_DOM"/>
    <property type="match status" value="1"/>
</dbReference>
<dbReference type="PANTHER" id="PTHR24353:SF147">
    <property type="entry name" value="CGMP-DEPENDENT SERINE_THREONIN PROTEIN KINASE-RELATED"/>
    <property type="match status" value="1"/>
</dbReference>
<dbReference type="Gene3D" id="1.10.510.10">
    <property type="entry name" value="Transferase(Phosphotransferase) domain 1"/>
    <property type="match status" value="1"/>
</dbReference>
<evidence type="ECO:0000256" key="1">
    <source>
        <dbReference type="ARBA" id="ARBA00022527"/>
    </source>
</evidence>
<dbReference type="Proteomes" id="UP001152795">
    <property type="component" value="Unassembled WGS sequence"/>
</dbReference>
<dbReference type="GO" id="GO:0004674">
    <property type="term" value="F:protein serine/threonine kinase activity"/>
    <property type="evidence" value="ECO:0007669"/>
    <property type="project" value="UniProtKB-KW"/>
</dbReference>
<dbReference type="AlphaFoldDB" id="A0A7D9KGI8"/>
<keyword evidence="4 6" id="KW-0418">Kinase</keyword>
<feature type="non-terminal residue" evidence="6">
    <location>
        <position position="1"/>
    </location>
</feature>
<sequence length="164" mass="18699">SQFDDMAARFYVASVVEAFSYLHGRGIVYRDLKPENMLLDSHGFAKLVDFGFAKKIGFSNKTWTFCGTPEYVPPEIILNKGHDFSADYWSLGILIFELVTGNPPFTSNDAMKTYNIILRGMDVLEFPRKVSKNAGNLIRRLCRDSPTERLGYQKDGLHDIKKHK</sequence>
<comment type="caution">
    <text evidence="6">The sequence shown here is derived from an EMBL/GenBank/DDBJ whole genome shotgun (WGS) entry which is preliminary data.</text>
</comment>
<keyword evidence="2" id="KW-0808">Transferase</keyword>
<keyword evidence="5" id="KW-0067">ATP-binding</keyword>
<reference evidence="6" key="1">
    <citation type="submission" date="2020-04" db="EMBL/GenBank/DDBJ databases">
        <authorList>
            <person name="Alioto T."/>
            <person name="Alioto T."/>
            <person name="Gomez Garrido J."/>
        </authorList>
    </citation>
    <scope>NUCLEOTIDE SEQUENCE</scope>
    <source>
        <strain evidence="6">A484AB</strain>
    </source>
</reference>